<dbReference type="AlphaFoldDB" id="A0A0F9JIQ2"/>
<dbReference type="EMBL" id="LAZR01009939">
    <property type="protein sequence ID" value="KKM69739.1"/>
    <property type="molecule type" value="Genomic_DNA"/>
</dbReference>
<feature type="non-terminal residue" evidence="1">
    <location>
        <position position="41"/>
    </location>
</feature>
<sequence>MPWWALLVVGAPGLLWGLIAQIRIGGLNTKIARLDGALVDA</sequence>
<protein>
    <submittedName>
        <fullName evidence="1">Uncharacterized protein</fullName>
    </submittedName>
</protein>
<evidence type="ECO:0000313" key="1">
    <source>
        <dbReference type="EMBL" id="KKM69739.1"/>
    </source>
</evidence>
<comment type="caution">
    <text evidence="1">The sequence shown here is derived from an EMBL/GenBank/DDBJ whole genome shotgun (WGS) entry which is preliminary data.</text>
</comment>
<accession>A0A0F9JIQ2</accession>
<organism evidence="1">
    <name type="scientific">marine sediment metagenome</name>
    <dbReference type="NCBI Taxonomy" id="412755"/>
    <lineage>
        <taxon>unclassified sequences</taxon>
        <taxon>metagenomes</taxon>
        <taxon>ecological metagenomes</taxon>
    </lineage>
</organism>
<reference evidence="1" key="1">
    <citation type="journal article" date="2015" name="Nature">
        <title>Complex archaea that bridge the gap between prokaryotes and eukaryotes.</title>
        <authorList>
            <person name="Spang A."/>
            <person name="Saw J.H."/>
            <person name="Jorgensen S.L."/>
            <person name="Zaremba-Niedzwiedzka K."/>
            <person name="Martijn J."/>
            <person name="Lind A.E."/>
            <person name="van Eijk R."/>
            <person name="Schleper C."/>
            <person name="Guy L."/>
            <person name="Ettema T.J."/>
        </authorList>
    </citation>
    <scope>NUCLEOTIDE SEQUENCE</scope>
</reference>
<gene>
    <name evidence="1" type="ORF">LCGC14_1447800</name>
</gene>
<proteinExistence type="predicted"/>
<name>A0A0F9JIQ2_9ZZZZ</name>